<evidence type="ECO:0000313" key="2">
    <source>
        <dbReference type="EMBL" id="PIR72037.1"/>
    </source>
</evidence>
<sequence length="178" mass="20128">MSNSNRNLLVLNIVTIGGLVAYVIGIYLRVIVLGESWGNILVVETTALAGPILGIILVFIIYAFVVFLTFRLRVFQGLNLFLCWFWILSWYQCAINEFLYFYGLPNEPINLFFKTTFPTLWYPAKEIVFTSVSVAVAIVGSRAFLNRKLNKIDYILIGLVGGGMLSAVLLSQIWYINQ</sequence>
<evidence type="ECO:0000256" key="1">
    <source>
        <dbReference type="SAM" id="Phobius"/>
    </source>
</evidence>
<feature type="transmembrane region" description="Helical" evidence="1">
    <location>
        <begin position="80"/>
        <end position="102"/>
    </location>
</feature>
<name>A0A2H0TK60_9BACT</name>
<keyword evidence="1" id="KW-0472">Membrane</keyword>
<organism evidence="2 3">
    <name type="scientific">Candidatus Nealsonbacteria bacterium CG10_big_fil_rev_8_21_14_0_10_36_228</name>
    <dbReference type="NCBI Taxonomy" id="1974708"/>
    <lineage>
        <taxon>Bacteria</taxon>
        <taxon>Candidatus Nealsoniibacteriota</taxon>
    </lineage>
</organism>
<comment type="caution">
    <text evidence="2">The sequence shown here is derived from an EMBL/GenBank/DDBJ whole genome shotgun (WGS) entry which is preliminary data.</text>
</comment>
<reference evidence="3" key="1">
    <citation type="submission" date="2017-09" db="EMBL/GenBank/DDBJ databases">
        <title>Depth-based differentiation of microbial function through sediment-hosted aquifers and enrichment of novel symbionts in the deep terrestrial subsurface.</title>
        <authorList>
            <person name="Probst A.J."/>
            <person name="Ladd B."/>
            <person name="Jarett J.K."/>
            <person name="Geller-Mcgrath D.E."/>
            <person name="Sieber C.M.K."/>
            <person name="Emerson J.B."/>
            <person name="Anantharaman K."/>
            <person name="Thomas B.C."/>
            <person name="Malmstrom R."/>
            <person name="Stieglmeier M."/>
            <person name="Klingl A."/>
            <person name="Woyke T."/>
            <person name="Ryan C.M."/>
            <person name="Banfield J.F."/>
        </authorList>
    </citation>
    <scope>NUCLEOTIDE SEQUENCE [LARGE SCALE GENOMIC DNA]</scope>
</reference>
<proteinExistence type="predicted"/>
<feature type="transmembrane region" description="Helical" evidence="1">
    <location>
        <begin position="7"/>
        <end position="28"/>
    </location>
</feature>
<dbReference type="EMBL" id="PFCI01000026">
    <property type="protein sequence ID" value="PIR72037.1"/>
    <property type="molecule type" value="Genomic_DNA"/>
</dbReference>
<keyword evidence="1" id="KW-0812">Transmembrane</keyword>
<feature type="transmembrane region" description="Helical" evidence="1">
    <location>
        <begin position="152"/>
        <end position="176"/>
    </location>
</feature>
<evidence type="ECO:0000313" key="3">
    <source>
        <dbReference type="Proteomes" id="UP000237006"/>
    </source>
</evidence>
<accession>A0A2H0TK60</accession>
<dbReference type="AlphaFoldDB" id="A0A2H0TK60"/>
<dbReference type="Proteomes" id="UP000237006">
    <property type="component" value="Unassembled WGS sequence"/>
</dbReference>
<gene>
    <name evidence="2" type="ORF">COU41_01045</name>
</gene>
<feature type="transmembrane region" description="Helical" evidence="1">
    <location>
        <begin position="127"/>
        <end position="145"/>
    </location>
</feature>
<keyword evidence="1" id="KW-1133">Transmembrane helix</keyword>
<feature type="transmembrane region" description="Helical" evidence="1">
    <location>
        <begin position="48"/>
        <end position="68"/>
    </location>
</feature>
<protein>
    <submittedName>
        <fullName evidence="2">Uncharacterized protein</fullName>
    </submittedName>
</protein>